<comment type="caution">
    <text evidence="1">The sequence shown here is derived from an EMBL/GenBank/DDBJ whole genome shotgun (WGS) entry which is preliminary data.</text>
</comment>
<gene>
    <name evidence="1" type="ORF">LCGC14_1046690</name>
</gene>
<accession>A0A0F9MQ63</accession>
<sequence length="29" mass="3332">MTAIENPKDFINNIIDFLDILNQIGKANR</sequence>
<proteinExistence type="predicted"/>
<protein>
    <submittedName>
        <fullName evidence="1">Uncharacterized protein</fullName>
    </submittedName>
</protein>
<name>A0A0F9MQ63_9ZZZZ</name>
<evidence type="ECO:0000313" key="1">
    <source>
        <dbReference type="EMBL" id="KKN09425.1"/>
    </source>
</evidence>
<reference evidence="1" key="1">
    <citation type="journal article" date="2015" name="Nature">
        <title>Complex archaea that bridge the gap between prokaryotes and eukaryotes.</title>
        <authorList>
            <person name="Spang A."/>
            <person name="Saw J.H."/>
            <person name="Jorgensen S.L."/>
            <person name="Zaremba-Niedzwiedzka K."/>
            <person name="Martijn J."/>
            <person name="Lind A.E."/>
            <person name="van Eijk R."/>
            <person name="Schleper C."/>
            <person name="Guy L."/>
            <person name="Ettema T.J."/>
        </authorList>
    </citation>
    <scope>NUCLEOTIDE SEQUENCE</scope>
</reference>
<organism evidence="1">
    <name type="scientific">marine sediment metagenome</name>
    <dbReference type="NCBI Taxonomy" id="412755"/>
    <lineage>
        <taxon>unclassified sequences</taxon>
        <taxon>metagenomes</taxon>
        <taxon>ecological metagenomes</taxon>
    </lineage>
</organism>
<dbReference type="AlphaFoldDB" id="A0A0F9MQ63"/>
<dbReference type="EMBL" id="LAZR01004348">
    <property type="protein sequence ID" value="KKN09425.1"/>
    <property type="molecule type" value="Genomic_DNA"/>
</dbReference>